<feature type="region of interest" description="Disordered" evidence="1">
    <location>
        <begin position="454"/>
        <end position="476"/>
    </location>
</feature>
<dbReference type="GeneID" id="118467066"/>
<dbReference type="InterPro" id="IPR016186">
    <property type="entry name" value="C-type_lectin-like/link_sf"/>
</dbReference>
<dbReference type="InterPro" id="IPR016187">
    <property type="entry name" value="CTDL_fold"/>
</dbReference>
<keyword evidence="4" id="KW-1185">Reference proteome</keyword>
<dbReference type="STRING" id="7167.A0A182F9T2"/>
<feature type="region of interest" description="Disordered" evidence="1">
    <location>
        <begin position="379"/>
        <end position="399"/>
    </location>
</feature>
<dbReference type="PROSITE" id="PS50041">
    <property type="entry name" value="C_TYPE_LECTIN_2"/>
    <property type="match status" value="1"/>
</dbReference>
<evidence type="ECO:0000313" key="4">
    <source>
        <dbReference type="Proteomes" id="UP000069272"/>
    </source>
</evidence>
<reference evidence="3 4" key="1">
    <citation type="journal article" date="2017" name="G3 (Bethesda)">
        <title>The Physical Genome Mapping of Anopheles albimanus Corrected Scaffold Misassemblies and Identified Interarm Rearrangements in Genus Anopheles.</title>
        <authorList>
            <person name="Artemov G.N."/>
            <person name="Peery A.N."/>
            <person name="Jiang X."/>
            <person name="Tu Z."/>
            <person name="Stegniy V.N."/>
            <person name="Sharakhova M.V."/>
            <person name="Sharakhov I.V."/>
        </authorList>
    </citation>
    <scope>NUCLEOTIDE SEQUENCE [LARGE SCALE GENOMIC DNA]</scope>
    <source>
        <strain evidence="3 4">ALBI9_A</strain>
    </source>
</reference>
<dbReference type="OrthoDB" id="6133475at2759"/>
<accession>A0A182F9T2</accession>
<dbReference type="PANTHER" id="PTHR45710">
    <property type="entry name" value="C-TYPE LECTIN DOMAIN-CONTAINING PROTEIN 180"/>
    <property type="match status" value="1"/>
</dbReference>
<feature type="compositionally biased region" description="Polar residues" evidence="1">
    <location>
        <begin position="346"/>
        <end position="363"/>
    </location>
</feature>
<dbReference type="AlphaFoldDB" id="A0A182F9T2"/>
<feature type="region of interest" description="Disordered" evidence="1">
    <location>
        <begin position="237"/>
        <end position="262"/>
    </location>
</feature>
<dbReference type="Proteomes" id="UP000069272">
    <property type="component" value="Chromosome 3L"/>
</dbReference>
<feature type="compositionally biased region" description="Low complexity" evidence="1">
    <location>
        <begin position="379"/>
        <end position="395"/>
    </location>
</feature>
<feature type="compositionally biased region" description="Basic residues" evidence="1">
    <location>
        <begin position="246"/>
        <end position="257"/>
    </location>
</feature>
<dbReference type="RefSeq" id="XP_035792986.1">
    <property type="nucleotide sequence ID" value="XM_035937093.1"/>
</dbReference>
<dbReference type="SUPFAM" id="SSF56436">
    <property type="entry name" value="C-type lectin-like"/>
    <property type="match status" value="1"/>
</dbReference>
<dbReference type="InterPro" id="IPR001304">
    <property type="entry name" value="C-type_lectin-like"/>
</dbReference>
<dbReference type="KEGG" id="aali:118467066"/>
<evidence type="ECO:0000256" key="1">
    <source>
        <dbReference type="SAM" id="MobiDB-lite"/>
    </source>
</evidence>
<dbReference type="InterPro" id="IPR050828">
    <property type="entry name" value="C-type_lectin/matrix_domain"/>
</dbReference>
<sequence>MESKIMLSAFCLLAVVLMVQGNQAPDRQAPASAPARTPALRYKRMFVMCPPSFIRIGNECYYISKNKLNWLDAYFECKDRNAKLAEPMKYEDKHLRRHLQKTDRKEDLWIGGTYNWKLQKWQWGHNGREIEHQSFSQMVPGSSRDLKFHCALLRSDIKFRWSAEECTKKMDFICQHRMPLVTEQSRNQVYSRWNETFPNQKANEKMVYIVNDPNNRTRSDPSKVRIYNSVKQVYRFNPSIHPPRQPTHRRNRNRGQKPNREEYIPNDVYRKQQVSQYAPEATNELTPYDNGVGYRNGYSVANFNVDIRPRTVHKKEYPRPNNRAQTGGARQESMQQQHHQHRHQPTIYNSQQHKPTNRQSANHTPRTTYYRTEPTIRVSPTTTTTTTTSTTTTTTPAPRFVDIDSTTMRAPYLSRHTTKIVKTAEEKKAYRDKVRERFSKLTPEQQQMFLEERARRKQLQRQRQQQNLPSANEVAL</sequence>
<feature type="signal peptide" evidence="2">
    <location>
        <begin position="1"/>
        <end position="21"/>
    </location>
</feature>
<keyword evidence="2" id="KW-0732">Signal</keyword>
<evidence type="ECO:0000256" key="2">
    <source>
        <dbReference type="SAM" id="SignalP"/>
    </source>
</evidence>
<proteinExistence type="predicted"/>
<organism evidence="3 4">
    <name type="scientific">Anopheles albimanus</name>
    <name type="common">New world malaria mosquito</name>
    <dbReference type="NCBI Taxonomy" id="7167"/>
    <lineage>
        <taxon>Eukaryota</taxon>
        <taxon>Metazoa</taxon>
        <taxon>Ecdysozoa</taxon>
        <taxon>Arthropoda</taxon>
        <taxon>Hexapoda</taxon>
        <taxon>Insecta</taxon>
        <taxon>Pterygota</taxon>
        <taxon>Neoptera</taxon>
        <taxon>Endopterygota</taxon>
        <taxon>Diptera</taxon>
        <taxon>Nematocera</taxon>
        <taxon>Culicoidea</taxon>
        <taxon>Culicidae</taxon>
        <taxon>Anophelinae</taxon>
        <taxon>Anopheles</taxon>
    </lineage>
</organism>
<dbReference type="CDD" id="cd00037">
    <property type="entry name" value="CLECT"/>
    <property type="match status" value="1"/>
</dbReference>
<dbReference type="RefSeq" id="XP_035792988.1">
    <property type="nucleotide sequence ID" value="XM_035937095.1"/>
</dbReference>
<feature type="chain" id="PRO_5043433455" evidence="2">
    <location>
        <begin position="22"/>
        <end position="476"/>
    </location>
</feature>
<dbReference type="RefSeq" id="XP_035792987.1">
    <property type="nucleotide sequence ID" value="XM_035937094.1"/>
</dbReference>
<dbReference type="VEuPathDB" id="VectorBase:AALB20_033654"/>
<reference evidence="3" key="2">
    <citation type="submission" date="2022-08" db="UniProtKB">
        <authorList>
            <consortium name="EnsemblMetazoa"/>
        </authorList>
    </citation>
    <scope>IDENTIFICATION</scope>
    <source>
        <strain evidence="3">STECLA/ALBI9_A</strain>
    </source>
</reference>
<name>A0A182F9T2_ANOAL</name>
<dbReference type="Pfam" id="PF00059">
    <property type="entry name" value="Lectin_C"/>
    <property type="match status" value="1"/>
</dbReference>
<feature type="region of interest" description="Disordered" evidence="1">
    <location>
        <begin position="312"/>
        <end position="366"/>
    </location>
</feature>
<protein>
    <submittedName>
        <fullName evidence="3">Uncharacterized protein</fullName>
    </submittedName>
</protein>
<dbReference type="EnsemblMetazoa" id="AALB003258-RA">
    <property type="protein sequence ID" value="AALB003258-PA"/>
    <property type="gene ID" value="AALB003258"/>
</dbReference>
<dbReference type="RefSeq" id="XP_035792989.1">
    <property type="nucleotide sequence ID" value="XM_035937096.1"/>
</dbReference>
<evidence type="ECO:0000313" key="3">
    <source>
        <dbReference type="EnsemblMetazoa" id="AALB003258-PA"/>
    </source>
</evidence>
<dbReference type="VEuPathDB" id="VectorBase:AALB003258"/>
<dbReference type="Gene3D" id="3.10.100.10">
    <property type="entry name" value="Mannose-Binding Protein A, subunit A"/>
    <property type="match status" value="1"/>
</dbReference>
<dbReference type="SMART" id="SM00034">
    <property type="entry name" value="CLECT"/>
    <property type="match status" value="1"/>
</dbReference>
<dbReference type="PANTHER" id="PTHR45710:SF26">
    <property type="entry name" value="RH26557P"/>
    <property type="match status" value="1"/>
</dbReference>